<dbReference type="EMBL" id="PIGA01000033">
    <property type="protein sequence ID" value="PTP16881.1"/>
    <property type="molecule type" value="Genomic_DNA"/>
</dbReference>
<proteinExistence type="predicted"/>
<dbReference type="PANTHER" id="PTHR38978">
    <property type="entry name" value="DUF2787 DOMAIN-CONTAINING PROTEIN"/>
    <property type="match status" value="1"/>
</dbReference>
<dbReference type="Gene3D" id="3.10.450.430">
    <property type="entry name" value="Protein of unknown function DUF2787"/>
    <property type="match status" value="1"/>
</dbReference>
<sequence length="142" mass="16379">MSILHFTPSLLSLSDKLHALINKQLQISIEATTPNSETLSINFRDRSYSAEEGGYHPVEIGLKIENNMLNILYITDFAFMGNHYPELERCIDFDFGNQVAFTVATGWQSIRSEGIDELYKMWEHNFLHYVEAECYDEIAITH</sequence>
<dbReference type="PANTHER" id="PTHR38978:SF2">
    <property type="entry name" value="DUF2787 DOMAIN-CONTAINING PROTEIN"/>
    <property type="match status" value="1"/>
</dbReference>
<evidence type="ECO:0000313" key="2">
    <source>
        <dbReference type="Proteomes" id="UP000244080"/>
    </source>
</evidence>
<dbReference type="AlphaFoldDB" id="A0A2T5EC46"/>
<dbReference type="Proteomes" id="UP000244080">
    <property type="component" value="Unassembled WGS sequence"/>
</dbReference>
<organism evidence="1 2">
    <name type="scientific">Vibrio splendidus</name>
    <dbReference type="NCBI Taxonomy" id="29497"/>
    <lineage>
        <taxon>Bacteria</taxon>
        <taxon>Pseudomonadati</taxon>
        <taxon>Pseudomonadota</taxon>
        <taxon>Gammaproteobacteria</taxon>
        <taxon>Vibrionales</taxon>
        <taxon>Vibrionaceae</taxon>
        <taxon>Vibrio</taxon>
    </lineage>
</organism>
<evidence type="ECO:0000313" key="1">
    <source>
        <dbReference type="EMBL" id="PTP16881.1"/>
    </source>
</evidence>
<reference evidence="1 2" key="1">
    <citation type="submission" date="2017-11" db="EMBL/GenBank/DDBJ databases">
        <title>Population delineation of vibrios coincides with oyster pathogenicity.</title>
        <authorList>
            <person name="Bruto M."/>
            <person name="Labreuche Y."/>
            <person name="James A."/>
            <person name="Piel D."/>
            <person name="Chenivesse S."/>
            <person name="Petton B."/>
            <person name="Polz M.F."/>
            <person name="Le Roux F."/>
        </authorList>
    </citation>
    <scope>NUCLEOTIDE SEQUENCE [LARGE SCALE GENOMIC DNA]</scope>
    <source>
        <strain evidence="1 2">1F_55</strain>
    </source>
</reference>
<name>A0A2T5EC46_VIBSP</name>
<dbReference type="Pfam" id="PF10980">
    <property type="entry name" value="DUF2787"/>
    <property type="match status" value="1"/>
</dbReference>
<accession>A0A2T5EC46</accession>
<gene>
    <name evidence="1" type="ORF">CWO36_18050</name>
</gene>
<protein>
    <submittedName>
        <fullName evidence="1">DUF2787 domain-containing protein</fullName>
    </submittedName>
</protein>
<dbReference type="RefSeq" id="WP_017084881.1">
    <property type="nucleotide sequence ID" value="NZ_CAWNZY010000044.1"/>
</dbReference>
<dbReference type="InterPro" id="IPR021248">
    <property type="entry name" value="DUF2787"/>
</dbReference>
<comment type="caution">
    <text evidence="1">The sequence shown here is derived from an EMBL/GenBank/DDBJ whole genome shotgun (WGS) entry which is preliminary data.</text>
</comment>